<dbReference type="InterPro" id="IPR050960">
    <property type="entry name" value="AB_hydrolase_4_sf"/>
</dbReference>
<dbReference type="Pfam" id="PF00561">
    <property type="entry name" value="Abhydrolase_1"/>
    <property type="match status" value="1"/>
</dbReference>
<dbReference type="PANTHER" id="PTHR10794:SF84">
    <property type="entry name" value="ESTERASE_LIPASE_THIOESTERASE FAMILY PROTEIN"/>
    <property type="match status" value="1"/>
</dbReference>
<dbReference type="AlphaFoldDB" id="A0A804NU20"/>
<evidence type="ECO:0000256" key="1">
    <source>
        <dbReference type="ARBA" id="ARBA00010884"/>
    </source>
</evidence>
<name>A0A804NU20_MAIZE</name>
<feature type="domain" description="AB hydrolase-1" evidence="2">
    <location>
        <begin position="155"/>
        <end position="296"/>
    </location>
</feature>
<reference evidence="3" key="2">
    <citation type="submission" date="2019-07" db="EMBL/GenBank/DDBJ databases">
        <authorList>
            <person name="Seetharam A."/>
            <person name="Woodhouse M."/>
            <person name="Cannon E."/>
        </authorList>
    </citation>
    <scope>NUCLEOTIDE SEQUENCE [LARGE SCALE GENOMIC DNA]</scope>
    <source>
        <strain evidence="3">cv. B73</strain>
    </source>
</reference>
<keyword evidence="4" id="KW-1185">Reference proteome</keyword>
<reference evidence="4" key="1">
    <citation type="journal article" date="2009" name="Science">
        <title>The B73 maize genome: complexity, diversity, and dynamics.</title>
        <authorList>
            <person name="Schnable P.S."/>
            <person name="Ware D."/>
            <person name="Fulton R.S."/>
            <person name="Stein J.C."/>
            <person name="Wei F."/>
            <person name="Pasternak S."/>
            <person name="Liang C."/>
            <person name="Zhang J."/>
            <person name="Fulton L."/>
            <person name="Graves T.A."/>
            <person name="Minx P."/>
            <person name="Reily A.D."/>
            <person name="Courtney L."/>
            <person name="Kruchowski S.S."/>
            <person name="Tomlinson C."/>
            <person name="Strong C."/>
            <person name="Delehaunty K."/>
            <person name="Fronick C."/>
            <person name="Courtney B."/>
            <person name="Rock S.M."/>
            <person name="Belter E."/>
            <person name="Du F."/>
            <person name="Kim K."/>
            <person name="Abbott R.M."/>
            <person name="Cotton M."/>
            <person name="Levy A."/>
            <person name="Marchetto P."/>
            <person name="Ochoa K."/>
            <person name="Jackson S.M."/>
            <person name="Gillam B."/>
            <person name="Chen W."/>
            <person name="Yan L."/>
            <person name="Higginbotham J."/>
            <person name="Cardenas M."/>
            <person name="Waligorski J."/>
            <person name="Applebaum E."/>
            <person name="Phelps L."/>
            <person name="Falcone J."/>
            <person name="Kanchi K."/>
            <person name="Thane T."/>
            <person name="Scimone A."/>
            <person name="Thane N."/>
            <person name="Henke J."/>
            <person name="Wang T."/>
            <person name="Ruppert J."/>
            <person name="Shah N."/>
            <person name="Rotter K."/>
            <person name="Hodges J."/>
            <person name="Ingenthron E."/>
            <person name="Cordes M."/>
            <person name="Kohlberg S."/>
            <person name="Sgro J."/>
            <person name="Delgado B."/>
            <person name="Mead K."/>
            <person name="Chinwalla A."/>
            <person name="Leonard S."/>
            <person name="Crouse K."/>
            <person name="Collura K."/>
            <person name="Kudrna D."/>
            <person name="Currie J."/>
            <person name="He R."/>
            <person name="Angelova A."/>
            <person name="Rajasekar S."/>
            <person name="Mueller T."/>
            <person name="Lomeli R."/>
            <person name="Scara G."/>
            <person name="Ko A."/>
            <person name="Delaney K."/>
            <person name="Wissotski M."/>
            <person name="Lopez G."/>
            <person name="Campos D."/>
            <person name="Braidotti M."/>
            <person name="Ashley E."/>
            <person name="Golser W."/>
            <person name="Kim H."/>
            <person name="Lee S."/>
            <person name="Lin J."/>
            <person name="Dujmic Z."/>
            <person name="Kim W."/>
            <person name="Talag J."/>
            <person name="Zuccolo A."/>
            <person name="Fan C."/>
            <person name="Sebastian A."/>
            <person name="Kramer M."/>
            <person name="Spiegel L."/>
            <person name="Nascimento L."/>
            <person name="Zutavern T."/>
            <person name="Miller B."/>
            <person name="Ambroise C."/>
            <person name="Muller S."/>
            <person name="Spooner W."/>
            <person name="Narechania A."/>
            <person name="Ren L."/>
            <person name="Wei S."/>
            <person name="Kumari S."/>
            <person name="Faga B."/>
            <person name="Levy M.J."/>
            <person name="McMahan L."/>
            <person name="Van Buren P."/>
            <person name="Vaughn M.W."/>
            <person name="Ying K."/>
            <person name="Yeh C.-T."/>
            <person name="Emrich S.J."/>
            <person name="Jia Y."/>
            <person name="Kalyanaraman A."/>
            <person name="Hsia A.-P."/>
            <person name="Barbazuk W.B."/>
            <person name="Baucom R.S."/>
            <person name="Brutnell T.P."/>
            <person name="Carpita N.C."/>
            <person name="Chaparro C."/>
            <person name="Chia J.-M."/>
            <person name="Deragon J.-M."/>
            <person name="Estill J.C."/>
            <person name="Fu Y."/>
            <person name="Jeddeloh J.A."/>
            <person name="Han Y."/>
            <person name="Lee H."/>
            <person name="Li P."/>
            <person name="Lisch D.R."/>
            <person name="Liu S."/>
            <person name="Liu Z."/>
            <person name="Nagel D.H."/>
            <person name="McCann M.C."/>
            <person name="SanMiguel P."/>
            <person name="Myers A.M."/>
            <person name="Nettleton D."/>
            <person name="Nguyen J."/>
            <person name="Penning B.W."/>
            <person name="Ponnala L."/>
            <person name="Schneider K.L."/>
            <person name="Schwartz D.C."/>
            <person name="Sharma A."/>
            <person name="Soderlund C."/>
            <person name="Springer N.M."/>
            <person name="Sun Q."/>
            <person name="Wang H."/>
            <person name="Waterman M."/>
            <person name="Westerman R."/>
            <person name="Wolfgruber T.K."/>
            <person name="Yang L."/>
            <person name="Yu Y."/>
            <person name="Zhang L."/>
            <person name="Zhou S."/>
            <person name="Zhu Q."/>
            <person name="Bennetzen J.L."/>
            <person name="Dawe R.K."/>
            <person name="Jiang J."/>
            <person name="Jiang N."/>
            <person name="Presting G.G."/>
            <person name="Wessler S.R."/>
            <person name="Aluru S."/>
            <person name="Martienssen R.A."/>
            <person name="Clifton S.W."/>
            <person name="McCombie W.R."/>
            <person name="Wing R.A."/>
            <person name="Wilson R.K."/>
        </authorList>
    </citation>
    <scope>NUCLEOTIDE SEQUENCE [LARGE SCALE GENOMIC DNA]</scope>
    <source>
        <strain evidence="4">cv. B73</strain>
    </source>
</reference>
<sequence length="300" mass="32508">MDNWQQINRATEEMNPIATAALTPSSFFASNRRFAPRLRSVLPAAAMSYAAVSASAPSPSSGTGEQVKAAPLPHSTLEIAGARRGLLSGFASLRAPYRAFPVLASNRHVETIFAALTRSLPAVKLRRECLRAPDDGAVALDWVSGDDRVLPNDAPVLILLPGLTGGSDDTYVRHMLMRARSKGWRVVVFNSRGCADSPVTTPKFYSASFTGDLRQVIGHILGRYPQSNVYATGWSLGANILVRYLGEETDKCPLSGAVSLCNPFNLVIADEDFHKGFNNVYDKALARALTTIFKKDLNKI</sequence>
<dbReference type="Gene3D" id="3.40.50.1820">
    <property type="entry name" value="alpha/beta hydrolase"/>
    <property type="match status" value="1"/>
</dbReference>
<dbReference type="SUPFAM" id="SSF53474">
    <property type="entry name" value="alpha/beta-Hydrolases"/>
    <property type="match status" value="1"/>
</dbReference>
<dbReference type="OrthoDB" id="247542at2759"/>
<comment type="similarity">
    <text evidence="1">Belongs to the AB hydrolase superfamily. AB hydrolase 4 family.</text>
</comment>
<reference evidence="3" key="3">
    <citation type="submission" date="2021-05" db="UniProtKB">
        <authorList>
            <consortium name="EnsemblPlants"/>
        </authorList>
    </citation>
    <scope>IDENTIFICATION</scope>
    <source>
        <strain evidence="3">cv. B73</strain>
    </source>
</reference>
<evidence type="ECO:0007829" key="5">
    <source>
        <dbReference type="PeptideAtlas" id="A0A804NU20"/>
    </source>
</evidence>
<evidence type="ECO:0000313" key="4">
    <source>
        <dbReference type="Proteomes" id="UP000007305"/>
    </source>
</evidence>
<dbReference type="PANTHER" id="PTHR10794">
    <property type="entry name" value="ABHYDROLASE DOMAIN-CONTAINING PROTEIN"/>
    <property type="match status" value="1"/>
</dbReference>
<accession>A0A804NU20</accession>
<gene>
    <name evidence="3" type="primary">LOC100384180</name>
</gene>
<dbReference type="InterPro" id="IPR000073">
    <property type="entry name" value="AB_hydrolase_1"/>
</dbReference>
<dbReference type="EnsemblPlants" id="Zm00001eb186220_T005">
    <property type="protein sequence ID" value="Zm00001eb186220_P005"/>
    <property type="gene ID" value="Zm00001eb186220"/>
</dbReference>
<evidence type="ECO:0000313" key="3">
    <source>
        <dbReference type="EnsemblPlants" id="Zm00001eb186220_P005"/>
    </source>
</evidence>
<organism evidence="3 4">
    <name type="scientific">Zea mays</name>
    <name type="common">Maize</name>
    <dbReference type="NCBI Taxonomy" id="4577"/>
    <lineage>
        <taxon>Eukaryota</taxon>
        <taxon>Viridiplantae</taxon>
        <taxon>Streptophyta</taxon>
        <taxon>Embryophyta</taxon>
        <taxon>Tracheophyta</taxon>
        <taxon>Spermatophyta</taxon>
        <taxon>Magnoliopsida</taxon>
        <taxon>Liliopsida</taxon>
        <taxon>Poales</taxon>
        <taxon>Poaceae</taxon>
        <taxon>PACMAD clade</taxon>
        <taxon>Panicoideae</taxon>
        <taxon>Andropogonodae</taxon>
        <taxon>Andropogoneae</taxon>
        <taxon>Tripsacinae</taxon>
        <taxon>Zea</taxon>
    </lineage>
</organism>
<dbReference type="InterPro" id="IPR029058">
    <property type="entry name" value="AB_hydrolase_fold"/>
</dbReference>
<evidence type="ECO:0000259" key="2">
    <source>
        <dbReference type="Pfam" id="PF00561"/>
    </source>
</evidence>
<dbReference type="Gramene" id="Zm00001eb186220_T005">
    <property type="protein sequence ID" value="Zm00001eb186220_P005"/>
    <property type="gene ID" value="Zm00001eb186220"/>
</dbReference>
<dbReference type="Proteomes" id="UP000007305">
    <property type="component" value="Chromosome 4"/>
</dbReference>
<proteinExistence type="evidence at protein level"/>
<keyword evidence="5" id="KW-1267">Proteomics identification</keyword>
<protein>
    <recommendedName>
        <fullName evidence="2">AB hydrolase-1 domain-containing protein</fullName>
    </recommendedName>
</protein>